<dbReference type="AlphaFoldDB" id="A0A212IVS4"/>
<dbReference type="CDD" id="cd03221">
    <property type="entry name" value="ABCF_EF-3"/>
    <property type="match status" value="1"/>
</dbReference>
<dbReference type="PROSITE" id="PS00211">
    <property type="entry name" value="ABC_TRANSPORTER_1"/>
    <property type="match status" value="1"/>
</dbReference>
<organism evidence="7">
    <name type="scientific">uncultured Dysgonomonas sp</name>
    <dbReference type="NCBI Taxonomy" id="206096"/>
    <lineage>
        <taxon>Bacteria</taxon>
        <taxon>Pseudomonadati</taxon>
        <taxon>Bacteroidota</taxon>
        <taxon>Bacteroidia</taxon>
        <taxon>Bacteroidales</taxon>
        <taxon>Dysgonomonadaceae</taxon>
        <taxon>Dysgonomonas</taxon>
        <taxon>environmental samples</taxon>
    </lineage>
</organism>
<evidence type="ECO:0000313" key="7">
    <source>
        <dbReference type="EMBL" id="SBV91308.1"/>
    </source>
</evidence>
<dbReference type="SUPFAM" id="SSF52540">
    <property type="entry name" value="P-loop containing nucleoside triphosphate hydrolases"/>
    <property type="match status" value="2"/>
</dbReference>
<accession>A0A212IVS4</accession>
<proteinExistence type="predicted"/>
<evidence type="ECO:0000256" key="3">
    <source>
        <dbReference type="ARBA" id="ARBA00022840"/>
    </source>
</evidence>
<dbReference type="GO" id="GO:0005524">
    <property type="term" value="F:ATP binding"/>
    <property type="evidence" value="ECO:0007669"/>
    <property type="project" value="UniProtKB-KW"/>
</dbReference>
<dbReference type="GO" id="GO:0016887">
    <property type="term" value="F:ATP hydrolysis activity"/>
    <property type="evidence" value="ECO:0007669"/>
    <property type="project" value="InterPro"/>
</dbReference>
<dbReference type="FunFam" id="3.40.50.300:FF:001320">
    <property type="entry name" value="Heme ABC transporter ATP-binding protein"/>
    <property type="match status" value="1"/>
</dbReference>
<gene>
    <name evidence="7" type="ORF">KL86DYS2_10162</name>
</gene>
<feature type="coiled-coil region" evidence="4">
    <location>
        <begin position="222"/>
        <end position="253"/>
    </location>
</feature>
<dbReference type="InterPro" id="IPR050611">
    <property type="entry name" value="ABCF"/>
</dbReference>
<dbReference type="PANTHER" id="PTHR19211:SF6">
    <property type="entry name" value="BLL7188 PROTEIN"/>
    <property type="match status" value="1"/>
</dbReference>
<evidence type="ECO:0000256" key="2">
    <source>
        <dbReference type="ARBA" id="ARBA00022741"/>
    </source>
</evidence>
<dbReference type="SMART" id="SM00382">
    <property type="entry name" value="AAA"/>
    <property type="match status" value="2"/>
</dbReference>
<sequence length="533" mass="61100">MSIIVKQLSYIHPDKEPLFHNINFSVSKEQKVSLIGSNGSGKSTLLGIIAESLQPSEGEVIYQDERPYYVPQHFGQYDHYTVAEALQISEKLRALHAILEGNTDTTNFTLLEDDWNIEERAYSALSKWGLSHIRLSETMKNLSGGEKTKVFLAGTYIHSPVNILLDEPSNHLDKTGRELLYDLIKNSNATIIVISHGRTLLNLINLTLELTHNKIEVYGGNYEFYKIRKAEQQETLQSHLEEKQKELRKARTIARGTAERKQKRDARGKKDLGDKGIPRIMLNTIRNRAESSAAKLQETHANKMENIADEMKQLRQQLPEKKDLKLNFDNANLHIGKILVTAQNISFGYSNQMLWSSPLDFEIRSGERIVIKGENGTGKTTLLKLIFGNLEPKQGYIIRSDFQYLYIDQDYSIINNELTVFEQLQKFNSSHLSEDELRILLHRYLFTYNTWNKSCKKLSGGEKMRLVFCCMQVDNKAPDMFILDEPTNNLDIQSLDIVTDTIKDYKGTLLVISHDAYFVKEIGITKEIELKDH</sequence>
<dbReference type="EMBL" id="FLUL01000001">
    <property type="protein sequence ID" value="SBV91308.1"/>
    <property type="molecule type" value="Genomic_DNA"/>
</dbReference>
<name>A0A212IVS4_9BACT</name>
<keyword evidence="3" id="KW-0067">ATP-binding</keyword>
<dbReference type="InterPro" id="IPR003439">
    <property type="entry name" value="ABC_transporter-like_ATP-bd"/>
</dbReference>
<dbReference type="RefSeq" id="WP_296946146.1">
    <property type="nucleotide sequence ID" value="NZ_LT599021.1"/>
</dbReference>
<protein>
    <recommendedName>
        <fullName evidence="6">ABC transporter domain-containing protein</fullName>
    </recommendedName>
</protein>
<evidence type="ECO:0000259" key="6">
    <source>
        <dbReference type="PROSITE" id="PS50893"/>
    </source>
</evidence>
<evidence type="ECO:0000256" key="4">
    <source>
        <dbReference type="SAM" id="Coils"/>
    </source>
</evidence>
<keyword evidence="4" id="KW-0175">Coiled coil</keyword>
<keyword evidence="2" id="KW-0547">Nucleotide-binding</keyword>
<evidence type="ECO:0000256" key="1">
    <source>
        <dbReference type="ARBA" id="ARBA00022737"/>
    </source>
</evidence>
<evidence type="ECO:0000256" key="5">
    <source>
        <dbReference type="SAM" id="MobiDB-lite"/>
    </source>
</evidence>
<reference evidence="7" key="1">
    <citation type="submission" date="2016-04" db="EMBL/GenBank/DDBJ databases">
        <authorList>
            <person name="Evans L.H."/>
            <person name="Alamgir A."/>
            <person name="Owens N."/>
            <person name="Weber N.D."/>
            <person name="Virtaneva K."/>
            <person name="Barbian K."/>
            <person name="Babar A."/>
            <person name="Rosenke K."/>
        </authorList>
    </citation>
    <scope>NUCLEOTIDE SEQUENCE</scope>
    <source>
        <strain evidence="7">86-2</strain>
    </source>
</reference>
<dbReference type="Gene3D" id="3.40.50.300">
    <property type="entry name" value="P-loop containing nucleotide triphosphate hydrolases"/>
    <property type="match status" value="2"/>
</dbReference>
<dbReference type="InterPro" id="IPR027417">
    <property type="entry name" value="P-loop_NTPase"/>
</dbReference>
<feature type="domain" description="ABC transporter" evidence="6">
    <location>
        <begin position="3"/>
        <end position="237"/>
    </location>
</feature>
<dbReference type="Pfam" id="PF00005">
    <property type="entry name" value="ABC_tran"/>
    <property type="match status" value="2"/>
</dbReference>
<feature type="domain" description="ABC transporter" evidence="6">
    <location>
        <begin position="340"/>
        <end position="530"/>
    </location>
</feature>
<dbReference type="PANTHER" id="PTHR19211">
    <property type="entry name" value="ATP-BINDING TRANSPORT PROTEIN-RELATED"/>
    <property type="match status" value="1"/>
</dbReference>
<feature type="coiled-coil region" evidence="4">
    <location>
        <begin position="286"/>
        <end position="324"/>
    </location>
</feature>
<dbReference type="InterPro" id="IPR003593">
    <property type="entry name" value="AAA+_ATPase"/>
</dbReference>
<dbReference type="InterPro" id="IPR017871">
    <property type="entry name" value="ABC_transporter-like_CS"/>
</dbReference>
<keyword evidence="1" id="KW-0677">Repeat</keyword>
<feature type="region of interest" description="Disordered" evidence="5">
    <location>
        <begin position="254"/>
        <end position="274"/>
    </location>
</feature>
<dbReference type="PROSITE" id="PS50893">
    <property type="entry name" value="ABC_TRANSPORTER_2"/>
    <property type="match status" value="2"/>
</dbReference>